<evidence type="ECO:0000313" key="14">
    <source>
        <dbReference type="Proteomes" id="UP000198512"/>
    </source>
</evidence>
<gene>
    <name evidence="13" type="ORF">SAMN05216600_101124</name>
</gene>
<keyword evidence="6" id="KW-0808">Transferase</keyword>
<feature type="domain" description="HAMP" evidence="12">
    <location>
        <begin position="255"/>
        <end position="307"/>
    </location>
</feature>
<dbReference type="InterPro" id="IPR050980">
    <property type="entry name" value="2C_sensor_his_kinase"/>
</dbReference>
<keyword evidence="9" id="KW-0067">ATP-binding</keyword>
<dbReference type="InterPro" id="IPR036890">
    <property type="entry name" value="HATPase_C_sf"/>
</dbReference>
<feature type="transmembrane region" description="Helical" evidence="10">
    <location>
        <begin position="234"/>
        <end position="254"/>
    </location>
</feature>
<accession>A0ABY1B0B1</accession>
<keyword evidence="7" id="KW-0547">Nucleotide-binding</keyword>
<evidence type="ECO:0000256" key="2">
    <source>
        <dbReference type="ARBA" id="ARBA00004651"/>
    </source>
</evidence>
<dbReference type="InterPro" id="IPR003594">
    <property type="entry name" value="HATPase_dom"/>
</dbReference>
<dbReference type="EMBL" id="FOFP01000001">
    <property type="protein sequence ID" value="SEP62379.1"/>
    <property type="molecule type" value="Genomic_DNA"/>
</dbReference>
<keyword evidence="8 13" id="KW-0418">Kinase</keyword>
<sequence length="534" mass="59374">MNSIFLRIYAGMLGSLVLVALLGVGALHLVNEVRSDQYRERLARGTFRLMADNLAPMVDVERRRAINTWSRLLGIPLRIQALAATPLDSSERGRLQRGQVLVEQTGPHAATVYSLVSEREQLLLSGEVQQVSEQLARATIFLLVDELVRYPVDEQPRRLAELKEAKQFGFDLRLLPLDQANLDDDQRRRVDEGDTVMALGKGGDTIHVFSGIIDTPWVLEIGPLYQMNPYPPQLLVLIGALGLSLIGLMVYLLVRPLEQRLRGLESAATHIASGRLDARVPPHGSDSVGRLAAAFNGMAEHLQRSLGIQRELVRAVSHELRTPVARLRFGLEMIADASSETARRKYMDGMDSDIQDLDKLVDEMLTYARLEQGAPALSFQPVDLNDLIDQVVTELAPLRASVRVEHGPSRDALDGGGALVEAELRYLHRALQNLVSNAMRHAESRVRVSYQVGRQRCRVDVEDDGPGVPEEAWERIFTPFLRLDDSRTRASGGHGLGLSIVRRITYWHGGRAQISRSESLGGACFTLIWPRKQA</sequence>
<keyword evidence="4" id="KW-1003">Cell membrane</keyword>
<dbReference type="InterPro" id="IPR036097">
    <property type="entry name" value="HisK_dim/P_sf"/>
</dbReference>
<evidence type="ECO:0000256" key="8">
    <source>
        <dbReference type="ARBA" id="ARBA00022777"/>
    </source>
</evidence>
<dbReference type="PRINTS" id="PR00344">
    <property type="entry name" value="BCTRLSENSOR"/>
</dbReference>
<protein>
    <recommendedName>
        <fullName evidence="3">histidine kinase</fullName>
        <ecNumber evidence="3">2.7.13.3</ecNumber>
    </recommendedName>
</protein>
<dbReference type="CDD" id="cd06225">
    <property type="entry name" value="HAMP"/>
    <property type="match status" value="1"/>
</dbReference>
<evidence type="ECO:0000256" key="3">
    <source>
        <dbReference type="ARBA" id="ARBA00012438"/>
    </source>
</evidence>
<dbReference type="GO" id="GO:0016301">
    <property type="term" value="F:kinase activity"/>
    <property type="evidence" value="ECO:0007669"/>
    <property type="project" value="UniProtKB-KW"/>
</dbReference>
<keyword evidence="10" id="KW-0472">Membrane</keyword>
<name>A0ABY1B0B1_9PSED</name>
<dbReference type="Proteomes" id="UP000198512">
    <property type="component" value="Unassembled WGS sequence"/>
</dbReference>
<dbReference type="SMART" id="SM00388">
    <property type="entry name" value="HisKA"/>
    <property type="match status" value="1"/>
</dbReference>
<evidence type="ECO:0000256" key="5">
    <source>
        <dbReference type="ARBA" id="ARBA00022553"/>
    </source>
</evidence>
<dbReference type="InterPro" id="IPR004358">
    <property type="entry name" value="Sig_transdc_His_kin-like_C"/>
</dbReference>
<dbReference type="Pfam" id="PF00512">
    <property type="entry name" value="HisKA"/>
    <property type="match status" value="1"/>
</dbReference>
<evidence type="ECO:0000256" key="1">
    <source>
        <dbReference type="ARBA" id="ARBA00000085"/>
    </source>
</evidence>
<dbReference type="SUPFAM" id="SSF47384">
    <property type="entry name" value="Homodimeric domain of signal transducing histidine kinase"/>
    <property type="match status" value="1"/>
</dbReference>
<evidence type="ECO:0000256" key="9">
    <source>
        <dbReference type="ARBA" id="ARBA00022840"/>
    </source>
</evidence>
<organism evidence="13 14">
    <name type="scientific">Pseudomonas cuatrocienegasensis</name>
    <dbReference type="NCBI Taxonomy" id="543360"/>
    <lineage>
        <taxon>Bacteria</taxon>
        <taxon>Pseudomonadati</taxon>
        <taxon>Pseudomonadota</taxon>
        <taxon>Gammaproteobacteria</taxon>
        <taxon>Pseudomonadales</taxon>
        <taxon>Pseudomonadaceae</taxon>
        <taxon>Pseudomonas</taxon>
    </lineage>
</organism>
<dbReference type="InterPro" id="IPR003661">
    <property type="entry name" value="HisK_dim/P_dom"/>
</dbReference>
<dbReference type="CDD" id="cd00082">
    <property type="entry name" value="HisKA"/>
    <property type="match status" value="1"/>
</dbReference>
<evidence type="ECO:0000256" key="6">
    <source>
        <dbReference type="ARBA" id="ARBA00022679"/>
    </source>
</evidence>
<evidence type="ECO:0000256" key="10">
    <source>
        <dbReference type="SAM" id="Phobius"/>
    </source>
</evidence>
<evidence type="ECO:0000259" key="11">
    <source>
        <dbReference type="PROSITE" id="PS50109"/>
    </source>
</evidence>
<dbReference type="EC" id="2.7.13.3" evidence="3"/>
<dbReference type="PROSITE" id="PS50885">
    <property type="entry name" value="HAMP"/>
    <property type="match status" value="1"/>
</dbReference>
<dbReference type="Pfam" id="PF00672">
    <property type="entry name" value="HAMP"/>
    <property type="match status" value="1"/>
</dbReference>
<dbReference type="RefSeq" id="WP_069517046.1">
    <property type="nucleotide sequence ID" value="NZ_FOFP01000001.1"/>
</dbReference>
<comment type="catalytic activity">
    <reaction evidence="1">
        <text>ATP + protein L-histidine = ADP + protein N-phospho-L-histidine.</text>
        <dbReference type="EC" id="2.7.13.3"/>
    </reaction>
</comment>
<keyword evidence="14" id="KW-1185">Reference proteome</keyword>
<dbReference type="Gene3D" id="3.30.565.10">
    <property type="entry name" value="Histidine kinase-like ATPase, C-terminal domain"/>
    <property type="match status" value="1"/>
</dbReference>
<dbReference type="PANTHER" id="PTHR44936">
    <property type="entry name" value="SENSOR PROTEIN CREC"/>
    <property type="match status" value="1"/>
</dbReference>
<comment type="subcellular location">
    <subcellularLocation>
        <location evidence="2">Cell membrane</location>
        <topology evidence="2">Multi-pass membrane protein</topology>
    </subcellularLocation>
</comment>
<evidence type="ECO:0000256" key="4">
    <source>
        <dbReference type="ARBA" id="ARBA00022475"/>
    </source>
</evidence>
<dbReference type="SMART" id="SM00387">
    <property type="entry name" value="HATPase_c"/>
    <property type="match status" value="1"/>
</dbReference>
<dbReference type="SUPFAM" id="SSF55874">
    <property type="entry name" value="ATPase domain of HSP90 chaperone/DNA topoisomerase II/histidine kinase"/>
    <property type="match status" value="1"/>
</dbReference>
<dbReference type="InterPro" id="IPR005467">
    <property type="entry name" value="His_kinase_dom"/>
</dbReference>
<evidence type="ECO:0000259" key="12">
    <source>
        <dbReference type="PROSITE" id="PS50885"/>
    </source>
</evidence>
<dbReference type="Pfam" id="PF02518">
    <property type="entry name" value="HATPase_c"/>
    <property type="match status" value="1"/>
</dbReference>
<reference evidence="13 14" key="1">
    <citation type="submission" date="2016-10" db="EMBL/GenBank/DDBJ databases">
        <authorList>
            <person name="Varghese N."/>
            <person name="Submissions S."/>
        </authorList>
    </citation>
    <scope>NUCLEOTIDE SEQUENCE [LARGE SCALE GENOMIC DNA]</scope>
    <source>
        <strain evidence="13 14">CIP 109853</strain>
    </source>
</reference>
<comment type="caution">
    <text evidence="13">The sequence shown here is derived from an EMBL/GenBank/DDBJ whole genome shotgun (WGS) entry which is preliminary data.</text>
</comment>
<keyword evidence="10" id="KW-0812">Transmembrane</keyword>
<dbReference type="SUPFAM" id="SSF158472">
    <property type="entry name" value="HAMP domain-like"/>
    <property type="match status" value="1"/>
</dbReference>
<dbReference type="PROSITE" id="PS50109">
    <property type="entry name" value="HIS_KIN"/>
    <property type="match status" value="1"/>
</dbReference>
<keyword evidence="5" id="KW-0597">Phosphoprotein</keyword>
<dbReference type="PANTHER" id="PTHR44936:SF10">
    <property type="entry name" value="SENSOR PROTEIN RSTB"/>
    <property type="match status" value="1"/>
</dbReference>
<feature type="domain" description="Histidine kinase" evidence="11">
    <location>
        <begin position="315"/>
        <end position="533"/>
    </location>
</feature>
<keyword evidence="10" id="KW-1133">Transmembrane helix</keyword>
<dbReference type="Gene3D" id="1.10.287.130">
    <property type="match status" value="1"/>
</dbReference>
<evidence type="ECO:0000256" key="7">
    <source>
        <dbReference type="ARBA" id="ARBA00022741"/>
    </source>
</evidence>
<dbReference type="SMART" id="SM00304">
    <property type="entry name" value="HAMP"/>
    <property type="match status" value="1"/>
</dbReference>
<dbReference type="Gene3D" id="1.10.8.500">
    <property type="entry name" value="HAMP domain in histidine kinase"/>
    <property type="match status" value="1"/>
</dbReference>
<dbReference type="InterPro" id="IPR003660">
    <property type="entry name" value="HAMP_dom"/>
</dbReference>
<proteinExistence type="predicted"/>
<evidence type="ECO:0000313" key="13">
    <source>
        <dbReference type="EMBL" id="SEP62379.1"/>
    </source>
</evidence>